<name>A0A1S8ADW2_CITLI</name>
<evidence type="ECO:0000313" key="1">
    <source>
        <dbReference type="EMBL" id="JAV45242.1"/>
    </source>
</evidence>
<protein>
    <recommendedName>
        <fullName evidence="2">F-box domain-containing protein</fullName>
    </recommendedName>
</protein>
<organism evidence="1">
    <name type="scientific">Citrus limon</name>
    <name type="common">Lemon</name>
    <name type="synonym">Citrus medica var. limon</name>
    <dbReference type="NCBI Taxonomy" id="2708"/>
    <lineage>
        <taxon>Eukaryota</taxon>
        <taxon>Viridiplantae</taxon>
        <taxon>Streptophyta</taxon>
        <taxon>Embryophyta</taxon>
        <taxon>Tracheophyta</taxon>
        <taxon>Spermatophyta</taxon>
        <taxon>Magnoliopsida</taxon>
        <taxon>eudicotyledons</taxon>
        <taxon>Gunneridae</taxon>
        <taxon>Pentapetalae</taxon>
        <taxon>rosids</taxon>
        <taxon>malvids</taxon>
        <taxon>Sapindales</taxon>
        <taxon>Rutaceae</taxon>
        <taxon>Aurantioideae</taxon>
        <taxon>Citrus</taxon>
    </lineage>
</organism>
<dbReference type="AlphaFoldDB" id="A0A1S8ADW2"/>
<dbReference type="EMBL" id="GFAY01000408">
    <property type="protein sequence ID" value="JAV45242.1"/>
    <property type="molecule type" value="Transcribed_RNA"/>
</dbReference>
<proteinExistence type="predicted"/>
<accession>A0A1S8ADW2</accession>
<evidence type="ECO:0008006" key="2">
    <source>
        <dbReference type="Google" id="ProtNLM"/>
    </source>
</evidence>
<sequence length="35" mass="4019">MAKLPQDLINVILSWPPVKSLLQLRVRSESIVFIN</sequence>
<reference evidence="1" key="1">
    <citation type="submission" date="2016-12" db="EMBL/GenBank/DDBJ databases">
        <title>Transcriptomic, proteomic, and metabolomic analysis of Citrus limon response to graft inoculation by Candidatus Liberibacter asiaticus.</title>
        <authorList>
            <person name="Ramsey J."/>
            <person name="Chin E."/>
            <person name="Chavez J."/>
            <person name="Saha S."/>
            <person name="Mischuk D."/>
            <person name="Mahoney J."/>
            <person name="Mohr J."/>
            <person name="Robison F."/>
            <person name="Godfrey K."/>
            <person name="Levesque C."/>
            <person name="Foster L."/>
            <person name="Xu Y."/>
            <person name="Strickler S."/>
            <person name="Fernandez-Pozo N."/>
            <person name="Polek M.L."/>
            <person name="Giovannoni J."/>
            <person name="Mueller L.A."/>
            <person name="Slupsky C."/>
            <person name="Bruce J."/>
            <person name="Cilia M."/>
        </authorList>
    </citation>
    <scope>NUCLEOTIDE SEQUENCE</scope>
</reference>